<evidence type="ECO:0000313" key="2">
    <source>
        <dbReference type="Proteomes" id="UP000272942"/>
    </source>
</evidence>
<protein>
    <submittedName>
        <fullName evidence="1 3">Uncharacterized protein</fullName>
    </submittedName>
</protein>
<dbReference type="WBParaSite" id="ECPE_0001119001-mRNA-1">
    <property type="protein sequence ID" value="ECPE_0001119001-mRNA-1"/>
    <property type="gene ID" value="ECPE_0001119001"/>
</dbReference>
<proteinExistence type="predicted"/>
<evidence type="ECO:0000313" key="3">
    <source>
        <dbReference type="WBParaSite" id="ECPE_0001119001-mRNA-1"/>
    </source>
</evidence>
<dbReference type="AlphaFoldDB" id="A0A183AW21"/>
<dbReference type="GO" id="GO:0005525">
    <property type="term" value="F:GTP binding"/>
    <property type="evidence" value="ECO:0007669"/>
    <property type="project" value="InterPro"/>
</dbReference>
<dbReference type="GO" id="GO:0005829">
    <property type="term" value="C:cytosol"/>
    <property type="evidence" value="ECO:0007669"/>
    <property type="project" value="TreeGrafter"/>
</dbReference>
<dbReference type="PANTHER" id="PTHR14932">
    <property type="entry name" value="RAS GTPASE-RELATED"/>
    <property type="match status" value="1"/>
</dbReference>
<evidence type="ECO:0000313" key="1">
    <source>
        <dbReference type="EMBL" id="VDP88133.1"/>
    </source>
</evidence>
<name>A0A183AW21_9TREM</name>
<dbReference type="GO" id="GO:0005634">
    <property type="term" value="C:nucleus"/>
    <property type="evidence" value="ECO:0007669"/>
    <property type="project" value="TreeGrafter"/>
</dbReference>
<sequence length="60" mass="6793">MRNGFGLVYVHRFFSVPFLCLRRSVLEQQLKQTQTELDGTVRALSSVDGPLATTDEAYET</sequence>
<keyword evidence="2" id="KW-1185">Reference proteome</keyword>
<dbReference type="EMBL" id="UZAN01050297">
    <property type="protein sequence ID" value="VDP88133.1"/>
    <property type="molecule type" value="Genomic_DNA"/>
</dbReference>
<dbReference type="InterPro" id="IPR040385">
    <property type="entry name" value="RABL6"/>
</dbReference>
<dbReference type="Proteomes" id="UP000272942">
    <property type="component" value="Unassembled WGS sequence"/>
</dbReference>
<reference evidence="1 2" key="2">
    <citation type="submission" date="2018-11" db="EMBL/GenBank/DDBJ databases">
        <authorList>
            <consortium name="Pathogen Informatics"/>
        </authorList>
    </citation>
    <scope>NUCLEOTIDE SEQUENCE [LARGE SCALE GENOMIC DNA]</scope>
    <source>
        <strain evidence="1 2">Egypt</strain>
    </source>
</reference>
<organism evidence="3">
    <name type="scientific">Echinostoma caproni</name>
    <dbReference type="NCBI Taxonomy" id="27848"/>
    <lineage>
        <taxon>Eukaryota</taxon>
        <taxon>Metazoa</taxon>
        <taxon>Spiralia</taxon>
        <taxon>Lophotrochozoa</taxon>
        <taxon>Platyhelminthes</taxon>
        <taxon>Trematoda</taxon>
        <taxon>Digenea</taxon>
        <taxon>Plagiorchiida</taxon>
        <taxon>Echinostomata</taxon>
        <taxon>Echinostomatoidea</taxon>
        <taxon>Echinostomatidae</taxon>
        <taxon>Echinostoma</taxon>
    </lineage>
</organism>
<dbReference type="PANTHER" id="PTHR14932:SF1">
    <property type="entry name" value="RAB-LIKE PROTEIN 6"/>
    <property type="match status" value="1"/>
</dbReference>
<gene>
    <name evidence="1" type="ORF">ECPE_LOCUS11156</name>
</gene>
<reference evidence="3" key="1">
    <citation type="submission" date="2016-06" db="UniProtKB">
        <authorList>
            <consortium name="WormBaseParasite"/>
        </authorList>
    </citation>
    <scope>IDENTIFICATION</scope>
</reference>
<accession>A0A183AW21</accession>